<organism evidence="7 8">
    <name type="scientific">Saccharomonospora marina XMU15</name>
    <dbReference type="NCBI Taxonomy" id="882083"/>
    <lineage>
        <taxon>Bacteria</taxon>
        <taxon>Bacillati</taxon>
        <taxon>Actinomycetota</taxon>
        <taxon>Actinomycetes</taxon>
        <taxon>Pseudonocardiales</taxon>
        <taxon>Pseudonocardiaceae</taxon>
        <taxon>Saccharomonospora</taxon>
    </lineage>
</organism>
<evidence type="ECO:0000313" key="7">
    <source>
        <dbReference type="EMBL" id="EHR53065.1"/>
    </source>
</evidence>
<feature type="transmembrane region" description="Helical" evidence="6">
    <location>
        <begin position="206"/>
        <end position="225"/>
    </location>
</feature>
<dbReference type="EMBL" id="CM001439">
    <property type="protein sequence ID" value="EHR53065.1"/>
    <property type="molecule type" value="Genomic_DNA"/>
</dbReference>
<dbReference type="InterPro" id="IPR051598">
    <property type="entry name" value="TSUP/Inactive_protease-like"/>
</dbReference>
<comment type="similarity">
    <text evidence="2 6">Belongs to the 4-toluene sulfonate uptake permease (TSUP) (TC 2.A.102) family.</text>
</comment>
<feature type="transmembrane region" description="Helical" evidence="6">
    <location>
        <begin position="43"/>
        <end position="64"/>
    </location>
</feature>
<keyword evidence="6" id="KW-1003">Cell membrane</keyword>
<dbReference type="eggNOG" id="COG0730">
    <property type="taxonomic scope" value="Bacteria"/>
</dbReference>
<reference evidence="7 8" key="1">
    <citation type="journal article" date="2012" name="Stand. Genomic Sci.">
        <title>Genome sequence of the ocean sediment bacterium Saccharomonospora marina type strain (XMU15(T)).</title>
        <authorList>
            <person name="Klenk H.P."/>
            <person name="Lu M."/>
            <person name="Lucas S."/>
            <person name="Lapidus A."/>
            <person name="Copeland A."/>
            <person name="Pitluck S."/>
            <person name="Goodwin L.A."/>
            <person name="Han C."/>
            <person name="Tapia R."/>
            <person name="Brambilla E.M."/>
            <person name="Potter G."/>
            <person name="Land M."/>
            <person name="Ivanova N."/>
            <person name="Rohde M."/>
            <person name="Goker M."/>
            <person name="Detter J.C."/>
            <person name="Li W.J."/>
            <person name="Kyrpides N.C."/>
            <person name="Woyke T."/>
        </authorList>
    </citation>
    <scope>NUCLEOTIDE SEQUENCE [LARGE SCALE GENOMIC DNA]</scope>
    <source>
        <strain evidence="7 8">XMU15</strain>
    </source>
</reference>
<dbReference type="PANTHER" id="PTHR43701">
    <property type="entry name" value="MEMBRANE TRANSPORTER PROTEIN MJ0441-RELATED"/>
    <property type="match status" value="1"/>
</dbReference>
<evidence type="ECO:0000256" key="3">
    <source>
        <dbReference type="ARBA" id="ARBA00022692"/>
    </source>
</evidence>
<dbReference type="HOGENOM" id="CLU_045498_5_0_11"/>
<feature type="transmembrane region" description="Helical" evidence="6">
    <location>
        <begin position="237"/>
        <end position="255"/>
    </location>
</feature>
<keyword evidence="8" id="KW-1185">Reference proteome</keyword>
<protein>
    <recommendedName>
        <fullName evidence="6">Probable membrane transporter protein</fullName>
    </recommendedName>
</protein>
<accession>H5X106</accession>
<feature type="transmembrane region" description="Helical" evidence="6">
    <location>
        <begin position="96"/>
        <end position="114"/>
    </location>
</feature>
<keyword evidence="5 6" id="KW-0472">Membrane</keyword>
<evidence type="ECO:0000256" key="2">
    <source>
        <dbReference type="ARBA" id="ARBA00009142"/>
    </source>
</evidence>
<name>H5X106_9PSEU</name>
<feature type="transmembrane region" description="Helical" evidence="6">
    <location>
        <begin position="135"/>
        <end position="161"/>
    </location>
</feature>
<keyword evidence="3 6" id="KW-0812">Transmembrane</keyword>
<keyword evidence="4 6" id="KW-1133">Transmembrane helix</keyword>
<gene>
    <name evidence="7" type="ORF">SacmaDRAFT_4892</name>
</gene>
<proteinExistence type="inferred from homology"/>
<feature type="transmembrane region" description="Helical" evidence="6">
    <location>
        <begin position="173"/>
        <end position="194"/>
    </location>
</feature>
<evidence type="ECO:0000313" key="8">
    <source>
        <dbReference type="Proteomes" id="UP000004926"/>
    </source>
</evidence>
<feature type="transmembrane region" description="Helical" evidence="6">
    <location>
        <begin position="71"/>
        <end position="90"/>
    </location>
</feature>
<evidence type="ECO:0000256" key="5">
    <source>
        <dbReference type="ARBA" id="ARBA00023136"/>
    </source>
</evidence>
<comment type="subcellular location">
    <subcellularLocation>
        <location evidence="6">Cell membrane</location>
        <topology evidence="6">Multi-pass membrane protein</topology>
    </subcellularLocation>
    <subcellularLocation>
        <location evidence="1">Membrane</location>
        <topology evidence="1">Multi-pass membrane protein</topology>
    </subcellularLocation>
</comment>
<evidence type="ECO:0000256" key="4">
    <source>
        <dbReference type="ARBA" id="ARBA00022989"/>
    </source>
</evidence>
<evidence type="ECO:0000256" key="6">
    <source>
        <dbReference type="RuleBase" id="RU363041"/>
    </source>
</evidence>
<sequence>MSLLALPLGLLVGLVLGALGGGGSVLAVPALIYLLGQDPVHATTGSLLIVLATSVAGVASHAGAGHVDWRTGVGVGLAGIAGAIGGSLLAERISRQVLLTGFAILVLVAAATMWREAGRSKLRRRRPRSRSLWSTLLRALAVGTLIGVLTGLFGVGGGFVAVPALVLGLGMEMAPAVGTSLVVIAINSAVSLLVRLGGNLEVQWQVVLPFAAAGVIGAFIGERGARKVSNRLLQRSFSVLLVGLAGFLLAEQFLVR</sequence>
<dbReference type="RefSeq" id="WP_009156443.1">
    <property type="nucleotide sequence ID" value="NZ_CM001439.1"/>
</dbReference>
<dbReference type="STRING" id="882083.SacmaDRAFT_4892"/>
<dbReference type="GO" id="GO:0005886">
    <property type="term" value="C:plasma membrane"/>
    <property type="evidence" value="ECO:0007669"/>
    <property type="project" value="UniProtKB-SubCell"/>
</dbReference>
<dbReference type="InterPro" id="IPR002781">
    <property type="entry name" value="TM_pro_TauE-like"/>
</dbReference>
<dbReference type="AlphaFoldDB" id="H5X106"/>
<evidence type="ECO:0000256" key="1">
    <source>
        <dbReference type="ARBA" id="ARBA00004141"/>
    </source>
</evidence>
<dbReference type="Proteomes" id="UP000004926">
    <property type="component" value="Chromosome"/>
</dbReference>
<dbReference type="Pfam" id="PF01925">
    <property type="entry name" value="TauE"/>
    <property type="match status" value="1"/>
</dbReference>
<dbReference type="PANTHER" id="PTHR43701:SF2">
    <property type="entry name" value="MEMBRANE TRANSPORTER PROTEIN YJNA-RELATED"/>
    <property type="match status" value="1"/>
</dbReference>